<proteinExistence type="predicted"/>
<keyword evidence="2" id="KW-0812">Transmembrane</keyword>
<evidence type="ECO:0000256" key="1">
    <source>
        <dbReference type="SAM" id="Coils"/>
    </source>
</evidence>
<keyword evidence="2" id="KW-0472">Membrane</keyword>
<protein>
    <submittedName>
        <fullName evidence="3">Uncharacterized protein</fullName>
    </submittedName>
</protein>
<feature type="transmembrane region" description="Helical" evidence="2">
    <location>
        <begin position="147"/>
        <end position="167"/>
    </location>
</feature>
<keyword evidence="1" id="KW-0175">Coiled coil</keyword>
<sequence length="217" mass="24513">MADWLTKKTEFVTRKDALDSQSVQQLVLNLNRALSQYVSSKTVRDHESLIAARNKLKELKDSYATLHTDMMAYINTKSSGPSVGNIVTSNAMLLEDIKQLENKQKSIQIDVESALAREEVLRSRMQDVSRHQLFLLDRPVRRGMIPYLWVLSILFVGVGVYIFRIVFPPLPAEGFAMLFSSVSNEVLTNTTVLYTLIGCLLLTVLFLVLKMLGLFGK</sequence>
<evidence type="ECO:0000256" key="2">
    <source>
        <dbReference type="SAM" id="Phobius"/>
    </source>
</evidence>
<dbReference type="EMBL" id="MN739975">
    <property type="protein sequence ID" value="QHT80870.1"/>
    <property type="molecule type" value="Genomic_DNA"/>
</dbReference>
<accession>A0A6C0HKG9</accession>
<dbReference type="AlphaFoldDB" id="A0A6C0HKG9"/>
<evidence type="ECO:0000313" key="3">
    <source>
        <dbReference type="EMBL" id="QHT80870.1"/>
    </source>
</evidence>
<name>A0A6C0HKG9_9ZZZZ</name>
<feature type="coiled-coil region" evidence="1">
    <location>
        <begin position="90"/>
        <end position="117"/>
    </location>
</feature>
<feature type="transmembrane region" description="Helical" evidence="2">
    <location>
        <begin position="187"/>
        <end position="209"/>
    </location>
</feature>
<organism evidence="3">
    <name type="scientific">viral metagenome</name>
    <dbReference type="NCBI Taxonomy" id="1070528"/>
    <lineage>
        <taxon>unclassified sequences</taxon>
        <taxon>metagenomes</taxon>
        <taxon>organismal metagenomes</taxon>
    </lineage>
</organism>
<reference evidence="3" key="1">
    <citation type="journal article" date="2020" name="Nature">
        <title>Giant virus diversity and host interactions through global metagenomics.</title>
        <authorList>
            <person name="Schulz F."/>
            <person name="Roux S."/>
            <person name="Paez-Espino D."/>
            <person name="Jungbluth S."/>
            <person name="Walsh D.A."/>
            <person name="Denef V.J."/>
            <person name="McMahon K.D."/>
            <person name="Konstantinidis K.T."/>
            <person name="Eloe-Fadrosh E.A."/>
            <person name="Kyrpides N.C."/>
            <person name="Woyke T."/>
        </authorList>
    </citation>
    <scope>NUCLEOTIDE SEQUENCE</scope>
    <source>
        <strain evidence="3">GVMAG-M-3300023184-121</strain>
    </source>
</reference>
<keyword evidence="2" id="KW-1133">Transmembrane helix</keyword>